<feature type="compositionally biased region" description="Basic and acidic residues" evidence="2">
    <location>
        <begin position="182"/>
        <end position="198"/>
    </location>
</feature>
<evidence type="ECO:0000259" key="3">
    <source>
        <dbReference type="Pfam" id="PF12927"/>
    </source>
</evidence>
<dbReference type="GO" id="GO:0000122">
    <property type="term" value="P:negative regulation of transcription by RNA polymerase II"/>
    <property type="evidence" value="ECO:0007669"/>
    <property type="project" value="TreeGrafter"/>
</dbReference>
<dbReference type="Pfam" id="PF13758">
    <property type="entry name" value="Prefoldin_3"/>
    <property type="match status" value="1"/>
</dbReference>
<dbReference type="InterPro" id="IPR039553">
    <property type="entry name" value="Prefoldin-like"/>
</dbReference>
<feature type="compositionally biased region" description="Polar residues" evidence="2">
    <location>
        <begin position="477"/>
        <end position="486"/>
    </location>
</feature>
<feature type="domain" description="DUF3835" evidence="3">
    <location>
        <begin position="431"/>
        <end position="447"/>
    </location>
</feature>
<keyword evidence="1" id="KW-0175">Coiled coil</keyword>
<dbReference type="Gene3D" id="1.10.287.370">
    <property type="match status" value="1"/>
</dbReference>
<dbReference type="InterPro" id="IPR052255">
    <property type="entry name" value="RNA_pol_II_subunit5-mediator"/>
</dbReference>
<proteinExistence type="predicted"/>
<dbReference type="EMBL" id="MVGC01000096">
    <property type="protein sequence ID" value="RJE24046.1"/>
    <property type="molecule type" value="Genomic_DNA"/>
</dbReference>
<dbReference type="GO" id="GO:0003682">
    <property type="term" value="F:chromatin binding"/>
    <property type="evidence" value="ECO:0007669"/>
    <property type="project" value="TreeGrafter"/>
</dbReference>
<sequence>MGVPNGNLDDLERQRLELEGNVRKLQESLYHWRTWEAEYDGLKEEINTLSKDAITEDFLQIGRDFGGTLVNEDEIKVLLGGNQGVSRSREQVSDLITRRIDYVKQNVATMEKRLQTAENELGALDAIERLPLESGPEFPMTDIMEELDEEGNVISSSVNTPGDHAPELLEVLKKVGVKDIPDVPRKNAKPAEPRVTEIKEEEEDYLQPEEKREQKVDSFETPISAPVEPGGISQDSKTDGDVSTSVEQLRERYEEQPVTEVDESPEDAKLRREMLEYGLNEVGAVVAELELDDDASDVSLDDGSYEYDSEEDEEEDEYGRSTRRVLNDEYHQQMRELEAKLNARGMYNMGKDAGALPAEVREELEQCPEADVEKPVSEKKAKKKVAFADDLDIAPSPKQPPPEKTEAPRQPEVSPISDAIVERTESTEKGTPTTDAPKKVSRFKSARHTPEAKPTGDTPVPKANSATRPPEVRSTRKPNAQANPSSLPLFPAKPQEPKPFSQPIQDPSEPRPPKDKILADKLVERETPEAVAPPELDELDEKLHRKEIATEFYHMRNRMIRQNGGFVKDDEPETIPIETDEPPKRVSRFKAARMG</sequence>
<gene>
    <name evidence="4" type="ORF">PHISCL_03640</name>
</gene>
<feature type="coiled-coil region" evidence="1">
    <location>
        <begin position="100"/>
        <end position="127"/>
    </location>
</feature>
<evidence type="ECO:0000313" key="4">
    <source>
        <dbReference type="EMBL" id="RJE24046.1"/>
    </source>
</evidence>
<feature type="compositionally biased region" description="Basic and acidic residues" evidence="2">
    <location>
        <begin position="508"/>
        <end position="528"/>
    </location>
</feature>
<dbReference type="PANTHER" id="PTHR15111:SF0">
    <property type="entry name" value="UNCONVENTIONAL PREFOLDIN RPB5 INTERACTOR 1"/>
    <property type="match status" value="1"/>
</dbReference>
<feature type="region of interest" description="Disordered" evidence="2">
    <location>
        <begin position="290"/>
        <end position="324"/>
    </location>
</feature>
<feature type="region of interest" description="Disordered" evidence="2">
    <location>
        <begin position="182"/>
        <end position="269"/>
    </location>
</feature>
<feature type="domain" description="DUF3835" evidence="3">
    <location>
        <begin position="518"/>
        <end position="594"/>
    </location>
</feature>
<dbReference type="SUPFAM" id="SSF46579">
    <property type="entry name" value="Prefoldin"/>
    <property type="match status" value="1"/>
</dbReference>
<feature type="compositionally biased region" description="Basic and acidic residues" evidence="2">
    <location>
        <begin position="208"/>
        <end position="218"/>
    </location>
</feature>
<evidence type="ECO:0000256" key="2">
    <source>
        <dbReference type="SAM" id="MobiDB-lite"/>
    </source>
</evidence>
<evidence type="ECO:0000313" key="5">
    <source>
        <dbReference type="Proteomes" id="UP000266188"/>
    </source>
</evidence>
<feature type="region of interest" description="Disordered" evidence="2">
    <location>
        <begin position="359"/>
        <end position="533"/>
    </location>
</feature>
<comment type="caution">
    <text evidence="4">The sequence shown here is derived from an EMBL/GenBank/DDBJ whole genome shotgun (WGS) entry which is preliminary data.</text>
</comment>
<accession>A0A3A2ZLX5</accession>
<feature type="compositionally biased region" description="Acidic residues" evidence="2">
    <location>
        <begin position="290"/>
        <end position="317"/>
    </location>
</feature>
<dbReference type="Pfam" id="PF12927">
    <property type="entry name" value="DUF3835"/>
    <property type="match status" value="2"/>
</dbReference>
<organism evidence="4 5">
    <name type="scientific">Aspergillus sclerotialis</name>
    <dbReference type="NCBI Taxonomy" id="2070753"/>
    <lineage>
        <taxon>Eukaryota</taxon>
        <taxon>Fungi</taxon>
        <taxon>Dikarya</taxon>
        <taxon>Ascomycota</taxon>
        <taxon>Pezizomycotina</taxon>
        <taxon>Eurotiomycetes</taxon>
        <taxon>Eurotiomycetidae</taxon>
        <taxon>Eurotiales</taxon>
        <taxon>Aspergillaceae</taxon>
        <taxon>Aspergillus</taxon>
        <taxon>Aspergillus subgen. Polypaecilum</taxon>
    </lineage>
</organism>
<dbReference type="InterPro" id="IPR024325">
    <property type="entry name" value="DUF3835"/>
</dbReference>
<reference evidence="5" key="1">
    <citation type="submission" date="2017-02" db="EMBL/GenBank/DDBJ databases">
        <authorList>
            <person name="Tafer H."/>
            <person name="Lopandic K."/>
        </authorList>
    </citation>
    <scope>NUCLEOTIDE SEQUENCE [LARGE SCALE GENOMIC DNA]</scope>
    <source>
        <strain evidence="5">CBS 366.77</strain>
    </source>
</reference>
<name>A0A3A2ZLX5_9EURO</name>
<feature type="region of interest" description="Disordered" evidence="2">
    <location>
        <begin position="564"/>
        <end position="595"/>
    </location>
</feature>
<dbReference type="OrthoDB" id="21413at2759"/>
<dbReference type="STRING" id="2070753.A0A3A2ZLX5"/>
<dbReference type="Proteomes" id="UP000266188">
    <property type="component" value="Unassembled WGS sequence"/>
</dbReference>
<dbReference type="GO" id="GO:0003714">
    <property type="term" value="F:transcription corepressor activity"/>
    <property type="evidence" value="ECO:0007669"/>
    <property type="project" value="TreeGrafter"/>
</dbReference>
<protein>
    <recommendedName>
        <fullName evidence="3">DUF3835 domain-containing protein</fullName>
    </recommendedName>
</protein>
<dbReference type="AlphaFoldDB" id="A0A3A2ZLX5"/>
<feature type="compositionally biased region" description="Basic residues" evidence="2">
    <location>
        <begin position="585"/>
        <end position="595"/>
    </location>
</feature>
<evidence type="ECO:0000256" key="1">
    <source>
        <dbReference type="SAM" id="Coils"/>
    </source>
</evidence>
<keyword evidence="5" id="KW-1185">Reference proteome</keyword>
<dbReference type="InterPro" id="IPR009053">
    <property type="entry name" value="Prefoldin"/>
</dbReference>
<dbReference type="GO" id="GO:0019212">
    <property type="term" value="F:phosphatase inhibitor activity"/>
    <property type="evidence" value="ECO:0007669"/>
    <property type="project" value="TreeGrafter"/>
</dbReference>
<dbReference type="PANTHER" id="PTHR15111">
    <property type="entry name" value="RNA POLYMERASE II SUBUNIT 5-MEDIATING PROTEIN NNX3"/>
    <property type="match status" value="1"/>
</dbReference>